<reference evidence="1" key="1">
    <citation type="submission" date="2022-08" db="EMBL/GenBank/DDBJ databases">
        <title>A Global Phylogenomic Analysis of the Shiitake Genus Lentinula.</title>
        <authorList>
            <consortium name="DOE Joint Genome Institute"/>
            <person name="Sierra-Patev S."/>
            <person name="Min B."/>
            <person name="Naranjo-Ortiz M."/>
            <person name="Looney B."/>
            <person name="Konkel Z."/>
            <person name="Slot J.C."/>
            <person name="Sakamoto Y."/>
            <person name="Steenwyk J.L."/>
            <person name="Rokas A."/>
            <person name="Carro J."/>
            <person name="Camarero S."/>
            <person name="Ferreira P."/>
            <person name="Molpeceres G."/>
            <person name="Ruiz-Duenas F.J."/>
            <person name="Serrano A."/>
            <person name="Henrissat B."/>
            <person name="Drula E."/>
            <person name="Hughes K.W."/>
            <person name="Mata J.L."/>
            <person name="Ishikawa N.K."/>
            <person name="Vargas-Isla R."/>
            <person name="Ushijima S."/>
            <person name="Smith C.A."/>
            <person name="Ahrendt S."/>
            <person name="Andreopoulos W."/>
            <person name="He G."/>
            <person name="Labutti K."/>
            <person name="Lipzen A."/>
            <person name="Ng V."/>
            <person name="Riley R."/>
            <person name="Sandor L."/>
            <person name="Barry K."/>
            <person name="Martinez A.T."/>
            <person name="Xiao Y."/>
            <person name="Gibbons J.G."/>
            <person name="Terashima K."/>
            <person name="Grigoriev I.V."/>
            <person name="Hibbett D.S."/>
        </authorList>
    </citation>
    <scope>NUCLEOTIDE SEQUENCE</scope>
    <source>
        <strain evidence="1">JLM2183</strain>
    </source>
</reference>
<comment type="caution">
    <text evidence="1">The sequence shown here is derived from an EMBL/GenBank/DDBJ whole genome shotgun (WGS) entry which is preliminary data.</text>
</comment>
<keyword evidence="2" id="KW-1185">Reference proteome</keyword>
<gene>
    <name evidence="1" type="ORF">J3R30DRAFT_1522555</name>
</gene>
<dbReference type="EMBL" id="JAOTPV010000030">
    <property type="protein sequence ID" value="KAJ4469893.1"/>
    <property type="molecule type" value="Genomic_DNA"/>
</dbReference>
<organism evidence="1 2">
    <name type="scientific">Lentinula aciculospora</name>
    <dbReference type="NCBI Taxonomy" id="153920"/>
    <lineage>
        <taxon>Eukaryota</taxon>
        <taxon>Fungi</taxon>
        <taxon>Dikarya</taxon>
        <taxon>Basidiomycota</taxon>
        <taxon>Agaricomycotina</taxon>
        <taxon>Agaricomycetes</taxon>
        <taxon>Agaricomycetidae</taxon>
        <taxon>Agaricales</taxon>
        <taxon>Marasmiineae</taxon>
        <taxon>Omphalotaceae</taxon>
        <taxon>Lentinula</taxon>
    </lineage>
</organism>
<evidence type="ECO:0000313" key="1">
    <source>
        <dbReference type="EMBL" id="KAJ4469893.1"/>
    </source>
</evidence>
<proteinExistence type="predicted"/>
<dbReference type="Proteomes" id="UP001150266">
    <property type="component" value="Unassembled WGS sequence"/>
</dbReference>
<dbReference type="AlphaFoldDB" id="A0A9W9DGT1"/>
<name>A0A9W9DGT1_9AGAR</name>
<protein>
    <submittedName>
        <fullName evidence="1">Uncharacterized protein</fullName>
    </submittedName>
</protein>
<evidence type="ECO:0000313" key="2">
    <source>
        <dbReference type="Proteomes" id="UP001150266"/>
    </source>
</evidence>
<accession>A0A9W9DGT1</accession>
<sequence length="275" mass="30567">MISRPIGIHDESISLVGKSSAVIVAVACNEAIVYPSRHNLAISYLWTRLSIFPCDGLDALVLPKICIGYCFADTRVLSTRSIPSGNRMIRATSLRYLGRKDVRLIVGRTFVWMSYVAMSENSSRLSQVRADCTRDGSILHIWRTLGECCRIFLLPKEVSFGCKVVVVLFSTAEFLEIPILQNQNSRTIVRKRSSPSHGDKMRFATLEHIGQSWISLSPSYRQFSYLSSFRLPTVAGYKLQATVSLKDISLLSGNRVVCPTTSVVSCRSHGLAIAE</sequence>